<dbReference type="AlphaFoldDB" id="T5ABP1"/>
<dbReference type="eggNOG" id="ENOG502SANW">
    <property type="taxonomic scope" value="Eukaryota"/>
</dbReference>
<keyword evidence="1" id="KW-0175">Coiled coil</keyword>
<evidence type="ECO:0000313" key="4">
    <source>
        <dbReference type="Proteomes" id="UP000019374"/>
    </source>
</evidence>
<feature type="region of interest" description="Disordered" evidence="2">
    <location>
        <begin position="1"/>
        <end position="28"/>
    </location>
</feature>
<sequence length="433" mass="48207">MAKSLWIPSQSTPEGNVIPVRQPTKPRRTGLQAVRNRLRESLADLADLKREEDAYAIAALSGRKKALARLDSLGTRRSGICDELKILEDDNEEPLGQELRKLESEHESLDDDIRQLHEKLAGMRSRRRWLKGRIDNVKSKREAGLSGYRGALKDVDAEVNALLRRPPVQPLDQEMIDRGKGSDEETRSVGGLEFLRLIPQRRTVEMARAWWEAEAESLEQQRAHIGEELLALEQGSILWQEVVDLVTHFESRLRDIIKAGGGVSAPSFVLDGKRASSREDLIRSQLPMMGGVVTELAQRMQVAENKHWNLLICAIGAEWEAFKEAHDVLEGIVDAANGRVIGNAPDHVQGVSLAAGELGDDDPANHAKPDLDDVHAESDNEVPSDLIISRLDHPERELAEFQPDQAAAARTRKHSENDVPPEFLAEHDHGADL</sequence>
<evidence type="ECO:0000313" key="3">
    <source>
        <dbReference type="EMBL" id="EQK99136.1"/>
    </source>
</evidence>
<organism evidence="3 4">
    <name type="scientific">Ophiocordyceps sinensis (strain Co18 / CGMCC 3.14243)</name>
    <name type="common">Yarsagumba caterpillar fungus</name>
    <name type="synonym">Hirsutella sinensis</name>
    <dbReference type="NCBI Taxonomy" id="911162"/>
    <lineage>
        <taxon>Eukaryota</taxon>
        <taxon>Fungi</taxon>
        <taxon>Dikarya</taxon>
        <taxon>Ascomycota</taxon>
        <taxon>Pezizomycotina</taxon>
        <taxon>Sordariomycetes</taxon>
        <taxon>Hypocreomycetidae</taxon>
        <taxon>Hypocreales</taxon>
        <taxon>Ophiocordycipitaceae</taxon>
        <taxon>Ophiocordyceps</taxon>
    </lineage>
</organism>
<dbReference type="OrthoDB" id="5342758at2759"/>
<feature type="region of interest" description="Disordered" evidence="2">
    <location>
        <begin position="402"/>
        <end position="433"/>
    </location>
</feature>
<protein>
    <submittedName>
        <fullName evidence="3">Autophagy Atg28p</fullName>
    </submittedName>
</protein>
<feature type="region of interest" description="Disordered" evidence="2">
    <location>
        <begin position="355"/>
        <end position="379"/>
    </location>
</feature>
<gene>
    <name evidence="3" type="ORF">OCS_05151</name>
</gene>
<dbReference type="HOGENOM" id="CLU_015530_1_0_1"/>
<feature type="coiled-coil region" evidence="1">
    <location>
        <begin position="99"/>
        <end position="126"/>
    </location>
</feature>
<feature type="compositionally biased region" description="Basic and acidic residues" evidence="2">
    <location>
        <begin position="424"/>
        <end position="433"/>
    </location>
</feature>
<accession>T5ABP1</accession>
<dbReference type="Proteomes" id="UP000019374">
    <property type="component" value="Unassembled WGS sequence"/>
</dbReference>
<evidence type="ECO:0000256" key="1">
    <source>
        <dbReference type="SAM" id="Coils"/>
    </source>
</evidence>
<feature type="compositionally biased region" description="Basic and acidic residues" evidence="2">
    <location>
        <begin position="363"/>
        <end position="378"/>
    </location>
</feature>
<name>T5ABP1_OPHSC</name>
<proteinExistence type="predicted"/>
<reference evidence="3 4" key="1">
    <citation type="journal article" date="2013" name="Chin. Sci. Bull.">
        <title>Genome survey uncovers the secrets of sex and lifestyle in caterpillar fungus.</title>
        <authorList>
            <person name="Hu X."/>
            <person name="Zhang Y."/>
            <person name="Xiao G."/>
            <person name="Zheng P."/>
            <person name="Xia Y."/>
            <person name="Zhang X."/>
            <person name="St Leger R.J."/>
            <person name="Liu X."/>
            <person name="Wang C."/>
        </authorList>
    </citation>
    <scope>NUCLEOTIDE SEQUENCE [LARGE SCALE GENOMIC DNA]</scope>
    <source>
        <strain evidence="4">Co18 / CGMCC 3.14243</strain>
        <tissue evidence="3">Fruit-body</tissue>
    </source>
</reference>
<evidence type="ECO:0000256" key="2">
    <source>
        <dbReference type="SAM" id="MobiDB-lite"/>
    </source>
</evidence>
<dbReference type="EMBL" id="KE653635">
    <property type="protein sequence ID" value="EQK99136.1"/>
    <property type="molecule type" value="Genomic_DNA"/>
</dbReference>